<dbReference type="PROSITE" id="PS51199">
    <property type="entry name" value="SF4_HELICASE"/>
    <property type="match status" value="1"/>
</dbReference>
<dbReference type="InterPro" id="IPR007693">
    <property type="entry name" value="DNA_helicase_DnaB-like_N"/>
</dbReference>
<comment type="similarity">
    <text evidence="1 13">Belongs to the helicase family. DnaB subfamily.</text>
</comment>
<dbReference type="GO" id="GO:0005524">
    <property type="term" value="F:ATP binding"/>
    <property type="evidence" value="ECO:0007669"/>
    <property type="project" value="UniProtKB-UniRule"/>
</dbReference>
<dbReference type="OrthoDB" id="9773982at2"/>
<evidence type="ECO:0000256" key="4">
    <source>
        <dbReference type="ARBA" id="ARBA00022741"/>
    </source>
</evidence>
<dbReference type="GO" id="GO:0003677">
    <property type="term" value="F:DNA binding"/>
    <property type="evidence" value="ECO:0007669"/>
    <property type="project" value="UniProtKB-UniRule"/>
</dbReference>
<dbReference type="EMBL" id="NIDE01000002">
    <property type="protein sequence ID" value="OWK45351.1"/>
    <property type="molecule type" value="Genomic_DNA"/>
</dbReference>
<dbReference type="SUPFAM" id="SSF52540">
    <property type="entry name" value="P-loop containing nucleoside triphosphate hydrolases"/>
    <property type="match status" value="1"/>
</dbReference>
<comment type="catalytic activity">
    <reaction evidence="11 13">
        <text>ATP + H2O = ADP + phosphate + H(+)</text>
        <dbReference type="Rhea" id="RHEA:13065"/>
        <dbReference type="ChEBI" id="CHEBI:15377"/>
        <dbReference type="ChEBI" id="CHEBI:15378"/>
        <dbReference type="ChEBI" id="CHEBI:30616"/>
        <dbReference type="ChEBI" id="CHEBI:43474"/>
        <dbReference type="ChEBI" id="CHEBI:456216"/>
        <dbReference type="EC" id="5.6.2.3"/>
    </reaction>
</comment>
<dbReference type="RefSeq" id="WP_088253093.1">
    <property type="nucleotide sequence ID" value="NZ_NIDE01000002.1"/>
</dbReference>
<dbReference type="Pfam" id="PF03796">
    <property type="entry name" value="DnaB_C"/>
    <property type="match status" value="1"/>
</dbReference>
<evidence type="ECO:0000259" key="14">
    <source>
        <dbReference type="PROSITE" id="PS51199"/>
    </source>
</evidence>
<dbReference type="EC" id="5.6.2.3" evidence="12 13"/>
<sequence length="458" mass="51483">MSADLISPDRLPPQSREAERGLLGSVLRDNEVISEILQIIRPDNFYFDAHQKIFQVIIDLYQDGKPVDLVILHETLKSRKQLEDAGGVPYLADLWEAAPTAANAEYYARIIRDKALVRNLIHTSTELLRDAYDGTTSADELLGQAERKILEIAEKGTTGETHTLEKTIREAFDRIDKRAGTAHLAISGIGTGYVDLDNITAGLQNNELIIIAARPSVGKTAFALNVVRHVIVEERLPVFFVSLEQSRVELAERLLCCQARVDSHKLRKGHLNSDDMQKLLNAGEQLTGNARDGKVKLFIDDTPGQSMLRISANARRLKLRHDLRLVVIDYLQLIEPENRRDPRQEQVAQISRRLKFLARELSIPVIALAQVNRASEDRQDHKPRLADLRESGSIEQDADTCMMLHRPGKFDGAQEDNILEIIIAKQRNGPTGDITLTYLKQYMRYENYAADAGFVGSI</sequence>
<dbReference type="PANTHER" id="PTHR30153">
    <property type="entry name" value="REPLICATIVE DNA HELICASE DNAB"/>
    <property type="match status" value="1"/>
</dbReference>
<dbReference type="InterPro" id="IPR027417">
    <property type="entry name" value="P-loop_NTPase"/>
</dbReference>
<dbReference type="InterPro" id="IPR007692">
    <property type="entry name" value="DNA_helicase_DnaB"/>
</dbReference>
<evidence type="ECO:0000256" key="13">
    <source>
        <dbReference type="RuleBase" id="RU362085"/>
    </source>
</evidence>
<dbReference type="InterPro" id="IPR016136">
    <property type="entry name" value="DNA_helicase_N/primase_C"/>
</dbReference>
<dbReference type="PANTHER" id="PTHR30153:SF2">
    <property type="entry name" value="REPLICATIVE DNA HELICASE"/>
    <property type="match status" value="1"/>
</dbReference>
<gene>
    <name evidence="15" type="ORF">FRUB_01682</name>
</gene>
<accession>A0A225DVG1</accession>
<evidence type="ECO:0000256" key="9">
    <source>
        <dbReference type="ARBA" id="ARBA00023235"/>
    </source>
</evidence>
<dbReference type="FunFam" id="1.10.860.10:FF:000001">
    <property type="entry name" value="Replicative DNA helicase"/>
    <property type="match status" value="1"/>
</dbReference>
<evidence type="ECO:0000313" key="15">
    <source>
        <dbReference type="EMBL" id="OWK45351.1"/>
    </source>
</evidence>
<comment type="function">
    <text evidence="10 13">The main replicative DNA helicase, it participates in initiation and elongation during chromosome replication. Travels ahead of the DNA replisome, separating dsDNA into templates for DNA synthesis. A processive ATP-dependent 5'-3' DNA helicase it has DNA-dependent ATPase activity.</text>
</comment>
<keyword evidence="7 13" id="KW-0067">ATP-binding</keyword>
<evidence type="ECO:0000256" key="8">
    <source>
        <dbReference type="ARBA" id="ARBA00023125"/>
    </source>
</evidence>
<keyword evidence="16" id="KW-1185">Reference proteome</keyword>
<keyword evidence="6 13" id="KW-0347">Helicase</keyword>
<dbReference type="GO" id="GO:0005829">
    <property type="term" value="C:cytosol"/>
    <property type="evidence" value="ECO:0007669"/>
    <property type="project" value="TreeGrafter"/>
</dbReference>
<keyword evidence="4 13" id="KW-0547">Nucleotide-binding</keyword>
<dbReference type="GO" id="GO:0043139">
    <property type="term" value="F:5'-3' DNA helicase activity"/>
    <property type="evidence" value="ECO:0007669"/>
    <property type="project" value="UniProtKB-EC"/>
</dbReference>
<keyword evidence="5 13" id="KW-0378">Hydrolase</keyword>
<dbReference type="SUPFAM" id="SSF48024">
    <property type="entry name" value="N-terminal domain of DnaB helicase"/>
    <property type="match status" value="1"/>
</dbReference>
<protein>
    <recommendedName>
        <fullName evidence="12 13">Replicative DNA helicase</fullName>
        <ecNumber evidence="12 13">5.6.2.3</ecNumber>
    </recommendedName>
</protein>
<dbReference type="SMART" id="SM00382">
    <property type="entry name" value="AAA"/>
    <property type="match status" value="1"/>
</dbReference>
<keyword evidence="2 13" id="KW-0639">Primosome</keyword>
<evidence type="ECO:0000256" key="5">
    <source>
        <dbReference type="ARBA" id="ARBA00022801"/>
    </source>
</evidence>
<proteinExistence type="inferred from homology"/>
<evidence type="ECO:0000256" key="10">
    <source>
        <dbReference type="ARBA" id="ARBA00044932"/>
    </source>
</evidence>
<evidence type="ECO:0000256" key="2">
    <source>
        <dbReference type="ARBA" id="ARBA00022515"/>
    </source>
</evidence>
<dbReference type="CDD" id="cd00984">
    <property type="entry name" value="DnaB_C"/>
    <property type="match status" value="1"/>
</dbReference>
<evidence type="ECO:0000256" key="3">
    <source>
        <dbReference type="ARBA" id="ARBA00022705"/>
    </source>
</evidence>
<dbReference type="Gene3D" id="3.40.50.300">
    <property type="entry name" value="P-loop containing nucleotide triphosphate hydrolases"/>
    <property type="match status" value="1"/>
</dbReference>
<evidence type="ECO:0000313" key="16">
    <source>
        <dbReference type="Proteomes" id="UP000214646"/>
    </source>
</evidence>
<evidence type="ECO:0000256" key="12">
    <source>
        <dbReference type="NCBIfam" id="TIGR00665"/>
    </source>
</evidence>
<dbReference type="InterPro" id="IPR007694">
    <property type="entry name" value="DNA_helicase_DnaB-like_C"/>
</dbReference>
<name>A0A225DVG1_9BACT</name>
<dbReference type="GO" id="GO:1990077">
    <property type="term" value="C:primosome complex"/>
    <property type="evidence" value="ECO:0007669"/>
    <property type="project" value="UniProtKB-UniRule"/>
</dbReference>
<feature type="domain" description="SF4 helicase" evidence="14">
    <location>
        <begin position="182"/>
        <end position="452"/>
    </location>
</feature>
<evidence type="ECO:0000256" key="7">
    <source>
        <dbReference type="ARBA" id="ARBA00022840"/>
    </source>
</evidence>
<dbReference type="Gene3D" id="1.10.860.10">
    <property type="entry name" value="DNAb Helicase, Chain A"/>
    <property type="match status" value="1"/>
</dbReference>
<dbReference type="InterPro" id="IPR036185">
    <property type="entry name" value="DNA_heli_DnaB-like_N_sf"/>
</dbReference>
<dbReference type="NCBIfam" id="TIGR00665">
    <property type="entry name" value="DnaB"/>
    <property type="match status" value="1"/>
</dbReference>
<dbReference type="AlphaFoldDB" id="A0A225DVG1"/>
<keyword evidence="3 13" id="KW-0235">DNA replication</keyword>
<evidence type="ECO:0000256" key="11">
    <source>
        <dbReference type="ARBA" id="ARBA00048954"/>
    </source>
</evidence>
<comment type="caution">
    <text evidence="15">The sequence shown here is derived from an EMBL/GenBank/DDBJ whole genome shotgun (WGS) entry which is preliminary data.</text>
</comment>
<keyword evidence="9" id="KW-0413">Isomerase</keyword>
<reference evidence="16" key="1">
    <citation type="submission" date="2017-06" db="EMBL/GenBank/DDBJ databases">
        <title>Genome analysis of Fimbriiglobus ruber SP5, the first member of the order Planctomycetales with confirmed chitinolytic capability.</title>
        <authorList>
            <person name="Ravin N.V."/>
            <person name="Rakitin A.L."/>
            <person name="Ivanova A.A."/>
            <person name="Beletsky A.V."/>
            <person name="Kulichevskaya I.S."/>
            <person name="Mardanov A.V."/>
            <person name="Dedysh S.N."/>
        </authorList>
    </citation>
    <scope>NUCLEOTIDE SEQUENCE [LARGE SCALE GENOMIC DNA]</scope>
    <source>
        <strain evidence="16">SP5</strain>
    </source>
</reference>
<evidence type="ECO:0000256" key="1">
    <source>
        <dbReference type="ARBA" id="ARBA00008428"/>
    </source>
</evidence>
<evidence type="ECO:0000256" key="6">
    <source>
        <dbReference type="ARBA" id="ARBA00022806"/>
    </source>
</evidence>
<dbReference type="InterPro" id="IPR003593">
    <property type="entry name" value="AAA+_ATPase"/>
</dbReference>
<dbReference type="GO" id="GO:0016887">
    <property type="term" value="F:ATP hydrolysis activity"/>
    <property type="evidence" value="ECO:0007669"/>
    <property type="project" value="RHEA"/>
</dbReference>
<dbReference type="Pfam" id="PF00772">
    <property type="entry name" value="DnaB"/>
    <property type="match status" value="1"/>
</dbReference>
<dbReference type="GO" id="GO:0006269">
    <property type="term" value="P:DNA replication, synthesis of primer"/>
    <property type="evidence" value="ECO:0007669"/>
    <property type="project" value="UniProtKB-UniRule"/>
</dbReference>
<dbReference type="Proteomes" id="UP000214646">
    <property type="component" value="Unassembled WGS sequence"/>
</dbReference>
<keyword evidence="8 13" id="KW-0238">DNA-binding</keyword>
<organism evidence="15 16">
    <name type="scientific">Fimbriiglobus ruber</name>
    <dbReference type="NCBI Taxonomy" id="1908690"/>
    <lineage>
        <taxon>Bacteria</taxon>
        <taxon>Pseudomonadati</taxon>
        <taxon>Planctomycetota</taxon>
        <taxon>Planctomycetia</taxon>
        <taxon>Gemmatales</taxon>
        <taxon>Gemmataceae</taxon>
        <taxon>Fimbriiglobus</taxon>
    </lineage>
</organism>